<evidence type="ECO:0000259" key="2">
    <source>
        <dbReference type="PROSITE" id="PS50280"/>
    </source>
</evidence>
<feature type="compositionally biased region" description="Low complexity" evidence="1">
    <location>
        <begin position="228"/>
        <end position="237"/>
    </location>
</feature>
<feature type="compositionally biased region" description="Low complexity" evidence="1">
    <location>
        <begin position="954"/>
        <end position="973"/>
    </location>
</feature>
<dbReference type="GeneTree" id="ENSGT00940000165604"/>
<feature type="compositionally biased region" description="Basic residues" evidence="1">
    <location>
        <begin position="306"/>
        <end position="320"/>
    </location>
</feature>
<reference evidence="3 4" key="1">
    <citation type="submission" date="2018-05" db="EMBL/GenBank/DDBJ databases">
        <authorList>
            <person name="Datahose"/>
        </authorList>
    </citation>
    <scope>NUCLEOTIDE SEQUENCE</scope>
</reference>
<feature type="region of interest" description="Disordered" evidence="1">
    <location>
        <begin position="916"/>
        <end position="983"/>
    </location>
</feature>
<evidence type="ECO:0000313" key="4">
    <source>
        <dbReference type="Proteomes" id="UP000265100"/>
    </source>
</evidence>
<dbReference type="InterPro" id="IPR001214">
    <property type="entry name" value="SET_dom"/>
</dbReference>
<feature type="region of interest" description="Disordered" evidence="1">
    <location>
        <begin position="304"/>
        <end position="353"/>
    </location>
</feature>
<reference evidence="3" key="4">
    <citation type="submission" date="2025-09" db="UniProtKB">
        <authorList>
            <consortium name="Ensembl"/>
        </authorList>
    </citation>
    <scope>IDENTIFICATION</scope>
</reference>
<reference evidence="4" key="2">
    <citation type="submission" date="2023-03" db="EMBL/GenBank/DDBJ databases">
        <authorList>
            <consortium name="Wellcome Sanger Institute Data Sharing"/>
        </authorList>
    </citation>
    <scope>NUCLEOTIDE SEQUENCE [LARGE SCALE GENOMIC DNA]</scope>
</reference>
<sequence>MMETSGRRRKRVNPQHDAEHYIKLKTDKTGLTEQFISPCKGRGVIASQFFKQGEFVLEYRGELCKADPYLEKNKFNDTVEVFLFDFKWKGTSWCIDASVEDKSLGRLVNDDHRRPSCKMKTVEVEGRPHLCLFALRDIDPGEEITYDYGKADWPWRKMDKSTLEISNQTGDLEHCIQDKSTLEISNQTGDLEHCIQAAVPPIVATTSLLQPASDNCFVEYSKKRSSRQKQVSTYTETSSDESDHTDYSDANYVPDTEGSSSQLDEDEPLYPTAQKSLPSLQYPDLSPQKLDNYSEILNKGNGATTFKKRISKTPRKRKLSSHSATNSNESTPKKSRTQQILDSIKVLPPSKSGSRRVYDKRNYCLFCLQPTSKIARHLETVHKNKEEVARAFQYPKNSRERRNRLNILRRRGNFAHNASVVKRGAGELQACYRPKKSTEGIDYIHCYHCQGLYSKKTLWKHMRICPAKKESEEDSQSGKQRVRSKCALKTAVVRDIGEGLKTVISCMKYDEVTQLIQNDQLLLQFGQHLYDLNGSRKNRHDYIRQRLRELGRLLLIAQKNTPIQKAEELIYPANFNHLISAVKEVAGYDPERNTFQKPTLALKIGNNLGIICELVETDNLSSEDGDSSLVQFAREFKAIKNFRWKGLITRGATTTMKESKWNAPQILPLTADVKCLDRHMETVKSSAERMLRLTPTPYSYAMLAKVTLAQVIIFNRRREGEVSRMEVSTFKDRKKSEINMDMAACLTSLEKKMCDFFTRVEIRGKRGRGVPILLKPSMVSAMELLVETRESCGVPKENIYMFARPGALSAYRGRDCIQMLAKESGAKHPEILTSTRLRKHIATMSQVLNLQENEADQLADFLGHDIRVHRQYYRLPQGTLQLAKMSKLLLALENGTVSHYKGQTLDDIEIDPEEKVDLENSDNSSDESEPLQSALEAIKTPENETTDQDGDRGPWTSSSPGTSSSPRTSFSPPLKKGNRSNAKCKWEDHEVRAVEKHMMRFINTCKLPQKLDCTQCINAEPYALKDRNWTGVKNYVRNRITALKRKACAKD</sequence>
<dbReference type="PANTHER" id="PTHR33480">
    <property type="entry name" value="SET DOMAIN-CONTAINING PROTEIN-RELATED"/>
    <property type="match status" value="1"/>
</dbReference>
<protein>
    <recommendedName>
        <fullName evidence="2">SET domain-containing protein</fullName>
    </recommendedName>
</protein>
<dbReference type="SMART" id="SM00317">
    <property type="entry name" value="SET"/>
    <property type="match status" value="1"/>
</dbReference>
<evidence type="ECO:0000313" key="3">
    <source>
        <dbReference type="Ensembl" id="ENSACLP00000066960.1"/>
    </source>
</evidence>
<dbReference type="InterPro" id="IPR046341">
    <property type="entry name" value="SET_dom_sf"/>
</dbReference>
<dbReference type="GeneID" id="113033886"/>
<evidence type="ECO:0000256" key="1">
    <source>
        <dbReference type="SAM" id="MobiDB-lite"/>
    </source>
</evidence>
<dbReference type="Proteomes" id="UP000265100">
    <property type="component" value="Chromosome 12"/>
</dbReference>
<dbReference type="SUPFAM" id="SSF82199">
    <property type="entry name" value="SET domain"/>
    <property type="match status" value="1"/>
</dbReference>
<dbReference type="PROSITE" id="PS50280">
    <property type="entry name" value="SET"/>
    <property type="match status" value="1"/>
</dbReference>
<keyword evidence="4" id="KW-1185">Reference proteome</keyword>
<organism evidence="3 4">
    <name type="scientific">Astatotilapia calliptera</name>
    <name type="common">Eastern happy</name>
    <name type="synonym">Chromis callipterus</name>
    <dbReference type="NCBI Taxonomy" id="8154"/>
    <lineage>
        <taxon>Eukaryota</taxon>
        <taxon>Metazoa</taxon>
        <taxon>Chordata</taxon>
        <taxon>Craniata</taxon>
        <taxon>Vertebrata</taxon>
        <taxon>Euteleostomi</taxon>
        <taxon>Actinopterygii</taxon>
        <taxon>Neopterygii</taxon>
        <taxon>Teleostei</taxon>
        <taxon>Neoteleostei</taxon>
        <taxon>Acanthomorphata</taxon>
        <taxon>Ovalentaria</taxon>
        <taxon>Cichlomorphae</taxon>
        <taxon>Cichliformes</taxon>
        <taxon>Cichlidae</taxon>
        <taxon>African cichlids</taxon>
        <taxon>Pseudocrenilabrinae</taxon>
        <taxon>Haplochromini</taxon>
        <taxon>Astatotilapia</taxon>
    </lineage>
</organism>
<name>A0AAX7UDG4_ASTCA</name>
<feature type="region of interest" description="Disordered" evidence="1">
    <location>
        <begin position="227"/>
        <end position="269"/>
    </location>
</feature>
<dbReference type="RefSeq" id="XP_026043842.1">
    <property type="nucleotide sequence ID" value="XM_026188057.1"/>
</dbReference>
<feature type="compositionally biased region" description="Acidic residues" evidence="1">
    <location>
        <begin position="919"/>
        <end position="929"/>
    </location>
</feature>
<feature type="domain" description="SET" evidence="2">
    <location>
        <begin position="30"/>
        <end position="149"/>
    </location>
</feature>
<dbReference type="Gene3D" id="2.170.270.10">
    <property type="entry name" value="SET domain"/>
    <property type="match status" value="1"/>
</dbReference>
<accession>A0AAX7UDG4</accession>
<proteinExistence type="predicted"/>
<reference evidence="3" key="3">
    <citation type="submission" date="2025-08" db="UniProtKB">
        <authorList>
            <consortium name="Ensembl"/>
        </authorList>
    </citation>
    <scope>IDENTIFICATION</scope>
</reference>
<dbReference type="AlphaFoldDB" id="A0AAX7UDG4"/>
<dbReference type="Ensembl" id="ENSACLT00000045082.1">
    <property type="protein sequence ID" value="ENSACLP00000066960.1"/>
    <property type="gene ID" value="ENSACLG00000038773.1"/>
</dbReference>
<feature type="compositionally biased region" description="Polar residues" evidence="1">
    <location>
        <begin position="321"/>
        <end position="330"/>
    </location>
</feature>
<dbReference type="Pfam" id="PF00856">
    <property type="entry name" value="SET"/>
    <property type="match status" value="1"/>
</dbReference>
<dbReference type="PANTHER" id="PTHR33480:SF5">
    <property type="entry name" value="SI:DKEY-51D8.9"/>
    <property type="match status" value="1"/>
</dbReference>